<dbReference type="Pfam" id="PF13185">
    <property type="entry name" value="GAF_2"/>
    <property type="match status" value="1"/>
</dbReference>
<evidence type="ECO:0000313" key="4">
    <source>
        <dbReference type="EMBL" id="SET87018.1"/>
    </source>
</evidence>
<sequence length="688" mass="71775">MEDPLPASKGPPAPHHSQARGGTRQGGRSTLAAGAGRGPAPARMPVVTRPTPPPAEPAPAAGELAAAEYFALLLEEAAAIEFEGPVVRARTAGADSATVAGLERVKLLALQVRDAFAARRRRESELAALFDTAGDLAALRSVDDVLTAIVRRARQLLGSDVSYLTLHDDARGDTYMRVTDGSVSARFQSLRLPMGAGLGGLVAQTAAPYATARYFADPRFQHTDDINGGVAEEGLVAILGVPLVRGSRVIGVLFAADRNERLYDRSEVSLLGSLAAHAAIALDNARLLEETRAALEELSAATRELRAHSASVERAAGAHDRFIDIVLRGGGVEDVAAAVTEALGGRITILDEHGRGTPSPASDDDLPPDPAAALTLARSTGRTVRDGSWWTAAVTVGAELLGGLVLHRDDELSDSDQRILERAALVTSLLLLIRRTAGEAEGRVRGELLEELLGPAVRDPDGLRERARRLGADLDRPHAVVVVLVEERSRGRALAAATHLAAVRGGLAGLNDGRVVLCLPGQEPGAAAAQVCREIGTAVGRPVTAGGAGPAQGPAAVAPAHVEAQRCASTLVALGRAGQAASADELGFVGLLVGEGRDVRGFVTATLGPVLDYDERRGTDLVGTLRAWFDAGGSPARAAEALQVHVNTVTQRLERVGRLLGRGWSAPERALEVHLALRLHRLTGPVVD</sequence>
<dbReference type="Pfam" id="PF17853">
    <property type="entry name" value="GGDEF_2"/>
    <property type="match status" value="1"/>
</dbReference>
<keyword evidence="5" id="KW-1185">Reference proteome</keyword>
<dbReference type="InterPro" id="IPR029016">
    <property type="entry name" value="GAF-like_dom_sf"/>
</dbReference>
<evidence type="ECO:0000259" key="3">
    <source>
        <dbReference type="SMART" id="SM00065"/>
    </source>
</evidence>
<gene>
    <name evidence="4" type="ORF">SAMN04488546_3990</name>
</gene>
<proteinExistence type="inferred from homology"/>
<feature type="region of interest" description="Disordered" evidence="2">
    <location>
        <begin position="1"/>
        <end position="59"/>
    </location>
</feature>
<dbReference type="Pfam" id="PF13556">
    <property type="entry name" value="HTH_30"/>
    <property type="match status" value="1"/>
</dbReference>
<evidence type="ECO:0000256" key="1">
    <source>
        <dbReference type="ARBA" id="ARBA00006754"/>
    </source>
</evidence>
<dbReference type="InterPro" id="IPR051448">
    <property type="entry name" value="CdaR-like_regulators"/>
</dbReference>
<dbReference type="PANTHER" id="PTHR33744:SF1">
    <property type="entry name" value="DNA-BINDING TRANSCRIPTIONAL ACTIVATOR ADER"/>
    <property type="match status" value="1"/>
</dbReference>
<dbReference type="PANTHER" id="PTHR33744">
    <property type="entry name" value="CARBOHYDRATE DIACID REGULATOR"/>
    <property type="match status" value="1"/>
</dbReference>
<dbReference type="SUPFAM" id="SSF55781">
    <property type="entry name" value="GAF domain-like"/>
    <property type="match status" value="1"/>
</dbReference>
<feature type="domain" description="GAF" evidence="3">
    <location>
        <begin position="141"/>
        <end position="292"/>
    </location>
</feature>
<evidence type="ECO:0000256" key="2">
    <source>
        <dbReference type="SAM" id="MobiDB-lite"/>
    </source>
</evidence>
<dbReference type="InterPro" id="IPR025736">
    <property type="entry name" value="PucR_C-HTH_dom"/>
</dbReference>
<name>A0A1I0HSK6_9ACTN</name>
<dbReference type="InterPro" id="IPR003018">
    <property type="entry name" value="GAF"/>
</dbReference>
<dbReference type="AlphaFoldDB" id="A0A1I0HSK6"/>
<reference evidence="5" key="1">
    <citation type="submission" date="2016-10" db="EMBL/GenBank/DDBJ databases">
        <authorList>
            <person name="Varghese N."/>
            <person name="Submissions S."/>
        </authorList>
    </citation>
    <scope>NUCLEOTIDE SEQUENCE [LARGE SCALE GENOMIC DNA]</scope>
    <source>
        <strain evidence="5">DSM 44209</strain>
    </source>
</reference>
<feature type="region of interest" description="Disordered" evidence="2">
    <location>
        <begin position="350"/>
        <end position="369"/>
    </location>
</feature>
<protein>
    <submittedName>
        <fullName evidence="4">GAF domain-containing protein</fullName>
    </submittedName>
</protein>
<feature type="compositionally biased region" description="Low complexity" evidence="2">
    <location>
        <begin position="32"/>
        <end position="43"/>
    </location>
</feature>
<dbReference type="EMBL" id="FOIE01000009">
    <property type="protein sequence ID" value="SET87018.1"/>
    <property type="molecule type" value="Genomic_DNA"/>
</dbReference>
<dbReference type="SMART" id="SM00065">
    <property type="entry name" value="GAF"/>
    <property type="match status" value="1"/>
</dbReference>
<dbReference type="InterPro" id="IPR041522">
    <property type="entry name" value="CdaR_GGDEF"/>
</dbReference>
<dbReference type="InterPro" id="IPR042070">
    <property type="entry name" value="PucR_C-HTH_sf"/>
</dbReference>
<dbReference type="Gene3D" id="1.10.10.2840">
    <property type="entry name" value="PucR C-terminal helix-turn-helix domain"/>
    <property type="match status" value="1"/>
</dbReference>
<comment type="similarity">
    <text evidence="1">Belongs to the CdaR family.</text>
</comment>
<dbReference type="Proteomes" id="UP000198507">
    <property type="component" value="Unassembled WGS sequence"/>
</dbReference>
<organism evidence="4 5">
    <name type="scientific">Geodermatophilus poikilotrophus</name>
    <dbReference type="NCBI Taxonomy" id="1333667"/>
    <lineage>
        <taxon>Bacteria</taxon>
        <taxon>Bacillati</taxon>
        <taxon>Actinomycetota</taxon>
        <taxon>Actinomycetes</taxon>
        <taxon>Geodermatophilales</taxon>
        <taxon>Geodermatophilaceae</taxon>
        <taxon>Geodermatophilus</taxon>
    </lineage>
</organism>
<accession>A0A1I0HSK6</accession>
<evidence type="ECO:0000313" key="5">
    <source>
        <dbReference type="Proteomes" id="UP000198507"/>
    </source>
</evidence>
<dbReference type="Gene3D" id="3.30.450.40">
    <property type="match status" value="1"/>
</dbReference>